<evidence type="ECO:0000313" key="4">
    <source>
        <dbReference type="Proteomes" id="UP000235672"/>
    </source>
</evidence>
<accession>A0A2J6Q8Q8</accession>
<protein>
    <submittedName>
        <fullName evidence="3">Alpha/beta-hydrolase</fullName>
    </submittedName>
</protein>
<feature type="region of interest" description="Disordered" evidence="1">
    <location>
        <begin position="23"/>
        <end position="45"/>
    </location>
</feature>
<keyword evidence="3" id="KW-0378">Hydrolase</keyword>
<sequence length="309" mass="34869">MAIVEVMRRGDSEAEKEVKDVFFDLETEEQNTPKKPAPESSPPKMSLKEFQVQTDDGMTWHVEQSGSGVAPHIICIPSGEGDCHSFHKLAPLLSSAFTVITFDMPGFSRSIPAPHAFDNLSPYVIANQVIGLMDKLSIPTATIYGSSSGGNIALAMLQEHERHVERIIIHEVPMHVLESMRDWATWPASEDPKIVALCQGIFLNGMNEDKDAWIGLGEEYHKRLERNYVTWGKNYIPVVEKTRWEKEELKRLAKKVNWTLGGQMPLAWFFDNVVLCTEVGIKIKVLDSKHFPYVSIPEVVAEYIKECCK</sequence>
<dbReference type="AlphaFoldDB" id="A0A2J6Q8Q8"/>
<name>A0A2J6Q8Q8_9HELO</name>
<dbReference type="Pfam" id="PF00561">
    <property type="entry name" value="Abhydrolase_1"/>
    <property type="match status" value="1"/>
</dbReference>
<dbReference type="STRING" id="1745343.A0A2J6Q8Q8"/>
<dbReference type="Proteomes" id="UP000235672">
    <property type="component" value="Unassembled WGS sequence"/>
</dbReference>
<dbReference type="ESTHER" id="9helo-a0a2j6q8q8">
    <property type="family name" value="Zearalenone-hydrolase"/>
</dbReference>
<dbReference type="GO" id="GO:0016020">
    <property type="term" value="C:membrane"/>
    <property type="evidence" value="ECO:0007669"/>
    <property type="project" value="TreeGrafter"/>
</dbReference>
<reference evidence="3 4" key="1">
    <citation type="submission" date="2016-05" db="EMBL/GenBank/DDBJ databases">
        <title>A degradative enzymes factory behind the ericoid mycorrhizal symbiosis.</title>
        <authorList>
            <consortium name="DOE Joint Genome Institute"/>
            <person name="Martino E."/>
            <person name="Morin E."/>
            <person name="Grelet G."/>
            <person name="Kuo A."/>
            <person name="Kohler A."/>
            <person name="Daghino S."/>
            <person name="Barry K."/>
            <person name="Choi C."/>
            <person name="Cichocki N."/>
            <person name="Clum A."/>
            <person name="Copeland A."/>
            <person name="Hainaut M."/>
            <person name="Haridas S."/>
            <person name="Labutti K."/>
            <person name="Lindquist E."/>
            <person name="Lipzen A."/>
            <person name="Khouja H.-R."/>
            <person name="Murat C."/>
            <person name="Ohm R."/>
            <person name="Olson A."/>
            <person name="Spatafora J."/>
            <person name="Veneault-Fourrey C."/>
            <person name="Henrissat B."/>
            <person name="Grigoriev I."/>
            <person name="Martin F."/>
            <person name="Perotto S."/>
        </authorList>
    </citation>
    <scope>NUCLEOTIDE SEQUENCE [LARGE SCALE GENOMIC DNA]</scope>
    <source>
        <strain evidence="3 4">UAMH 7357</strain>
    </source>
</reference>
<dbReference type="InterPro" id="IPR050266">
    <property type="entry name" value="AB_hydrolase_sf"/>
</dbReference>
<keyword evidence="4" id="KW-1185">Reference proteome</keyword>
<evidence type="ECO:0000259" key="2">
    <source>
        <dbReference type="Pfam" id="PF00561"/>
    </source>
</evidence>
<dbReference type="SUPFAM" id="SSF53474">
    <property type="entry name" value="alpha/beta-Hydrolases"/>
    <property type="match status" value="1"/>
</dbReference>
<proteinExistence type="predicted"/>
<dbReference type="InterPro" id="IPR000073">
    <property type="entry name" value="AB_hydrolase_1"/>
</dbReference>
<evidence type="ECO:0000256" key="1">
    <source>
        <dbReference type="SAM" id="MobiDB-lite"/>
    </source>
</evidence>
<dbReference type="Gene3D" id="3.40.50.1820">
    <property type="entry name" value="alpha/beta hydrolase"/>
    <property type="match status" value="1"/>
</dbReference>
<dbReference type="PANTHER" id="PTHR43798:SF33">
    <property type="entry name" value="HYDROLASE, PUTATIVE (AFU_ORTHOLOGUE AFUA_2G14860)-RELATED"/>
    <property type="match status" value="1"/>
</dbReference>
<dbReference type="PANTHER" id="PTHR43798">
    <property type="entry name" value="MONOACYLGLYCEROL LIPASE"/>
    <property type="match status" value="1"/>
</dbReference>
<dbReference type="OrthoDB" id="408373at2759"/>
<organism evidence="3 4">
    <name type="scientific">Hyaloscypha hepaticicola</name>
    <dbReference type="NCBI Taxonomy" id="2082293"/>
    <lineage>
        <taxon>Eukaryota</taxon>
        <taxon>Fungi</taxon>
        <taxon>Dikarya</taxon>
        <taxon>Ascomycota</taxon>
        <taxon>Pezizomycotina</taxon>
        <taxon>Leotiomycetes</taxon>
        <taxon>Helotiales</taxon>
        <taxon>Hyaloscyphaceae</taxon>
        <taxon>Hyaloscypha</taxon>
    </lineage>
</organism>
<evidence type="ECO:0000313" key="3">
    <source>
        <dbReference type="EMBL" id="PMD22622.1"/>
    </source>
</evidence>
<feature type="domain" description="AB hydrolase-1" evidence="2">
    <location>
        <begin position="71"/>
        <end position="182"/>
    </location>
</feature>
<dbReference type="GO" id="GO:0016787">
    <property type="term" value="F:hydrolase activity"/>
    <property type="evidence" value="ECO:0007669"/>
    <property type="project" value="UniProtKB-KW"/>
</dbReference>
<dbReference type="EMBL" id="KZ613477">
    <property type="protein sequence ID" value="PMD22622.1"/>
    <property type="molecule type" value="Genomic_DNA"/>
</dbReference>
<dbReference type="InterPro" id="IPR029058">
    <property type="entry name" value="AB_hydrolase_fold"/>
</dbReference>
<gene>
    <name evidence="3" type="ORF">NA56DRAFT_702412</name>
</gene>